<evidence type="ECO:0000313" key="3">
    <source>
        <dbReference type="Proteomes" id="UP000540490"/>
    </source>
</evidence>
<accession>A0A7W4IPJ6</accession>
<organism evidence="1 4">
    <name type="scientific">Gluconacetobacter dulcium</name>
    <dbReference type="NCBI Taxonomy" id="2729096"/>
    <lineage>
        <taxon>Bacteria</taxon>
        <taxon>Pseudomonadati</taxon>
        <taxon>Pseudomonadota</taxon>
        <taxon>Alphaproteobacteria</taxon>
        <taxon>Acetobacterales</taxon>
        <taxon>Acetobacteraceae</taxon>
        <taxon>Gluconacetobacter</taxon>
    </lineage>
</organism>
<comment type="caution">
    <text evidence="1">The sequence shown here is derived from an EMBL/GenBank/DDBJ whole genome shotgun (WGS) entry which is preliminary data.</text>
</comment>
<name>A0A7W4IPJ6_9PROT</name>
<dbReference type="Proteomes" id="UP000561077">
    <property type="component" value="Unassembled WGS sequence"/>
</dbReference>
<protein>
    <submittedName>
        <fullName evidence="1">Uncharacterized protein</fullName>
    </submittedName>
</protein>
<sequence length="70" mass="7427">MSYAALTAQGLIALIQDIPAIADSIKALLAPIQERRAPTEAEWEAAKARVGEANQAVQAGQQLTWASIPK</sequence>
<evidence type="ECO:0000313" key="2">
    <source>
        <dbReference type="EMBL" id="MBB2195832.1"/>
    </source>
</evidence>
<evidence type="ECO:0000313" key="4">
    <source>
        <dbReference type="Proteomes" id="UP000561077"/>
    </source>
</evidence>
<dbReference type="EMBL" id="JABEQO010000053">
    <property type="protein sequence ID" value="MBB2166730.1"/>
    <property type="molecule type" value="Genomic_DNA"/>
</dbReference>
<dbReference type="RefSeq" id="WP_182975716.1">
    <property type="nucleotide sequence ID" value="NZ_JABEQN010000052.1"/>
</dbReference>
<keyword evidence="3" id="KW-1185">Reference proteome</keyword>
<evidence type="ECO:0000313" key="1">
    <source>
        <dbReference type="EMBL" id="MBB2166730.1"/>
    </source>
</evidence>
<dbReference type="Proteomes" id="UP000540490">
    <property type="component" value="Unassembled WGS sequence"/>
</dbReference>
<dbReference type="EMBL" id="JABEQN010000052">
    <property type="protein sequence ID" value="MBB2195832.1"/>
    <property type="molecule type" value="Genomic_DNA"/>
</dbReference>
<reference evidence="3 4" key="1">
    <citation type="submission" date="2020-04" db="EMBL/GenBank/DDBJ databases">
        <title>Description of novel Gluconacetobacter.</title>
        <authorList>
            <person name="Sombolestani A."/>
        </authorList>
    </citation>
    <scope>NUCLEOTIDE SEQUENCE [LARGE SCALE GENOMIC DNA]</scope>
    <source>
        <strain evidence="2 3">LMG 1728</strain>
        <strain evidence="1 4">LMG 1731</strain>
    </source>
</reference>
<proteinExistence type="predicted"/>
<dbReference type="AlphaFoldDB" id="A0A7W4IPJ6"/>
<gene>
    <name evidence="2" type="ORF">HLH25_19855</name>
    <name evidence="1" type="ORF">HLH26_19860</name>
</gene>